<keyword evidence="5" id="KW-1185">Reference proteome</keyword>
<evidence type="ECO:0000313" key="4">
    <source>
        <dbReference type="EMBL" id="RNL21452.1"/>
    </source>
</evidence>
<gene>
    <name evidence="4" type="ORF">DMP07_00975</name>
</gene>
<dbReference type="Pfam" id="PF03061">
    <property type="entry name" value="4HBT"/>
    <property type="match status" value="1"/>
</dbReference>
<organism evidence="4 5">
    <name type="scientific">Slackia faecicanis</name>
    <dbReference type="NCBI Taxonomy" id="255723"/>
    <lineage>
        <taxon>Bacteria</taxon>
        <taxon>Bacillati</taxon>
        <taxon>Actinomycetota</taxon>
        <taxon>Coriobacteriia</taxon>
        <taxon>Eggerthellales</taxon>
        <taxon>Eggerthellaceae</taxon>
        <taxon>Slackia</taxon>
    </lineage>
</organism>
<evidence type="ECO:0000313" key="5">
    <source>
        <dbReference type="Proteomes" id="UP000267368"/>
    </source>
</evidence>
<keyword evidence="2" id="KW-0378">Hydrolase</keyword>
<comment type="similarity">
    <text evidence="1">Belongs to the thioesterase PaaI family.</text>
</comment>
<proteinExistence type="inferred from homology"/>
<dbReference type="GO" id="GO:0061522">
    <property type="term" value="F:1,4-dihydroxy-2-naphthoyl-CoA thioesterase activity"/>
    <property type="evidence" value="ECO:0007669"/>
    <property type="project" value="TreeGrafter"/>
</dbReference>
<dbReference type="NCBIfam" id="TIGR00369">
    <property type="entry name" value="unchar_dom_1"/>
    <property type="match status" value="1"/>
</dbReference>
<comment type="caution">
    <text evidence="4">The sequence shown here is derived from an EMBL/GenBank/DDBJ whole genome shotgun (WGS) entry which is preliminary data.</text>
</comment>
<sequence>MMFFERIGARFTECEKDRFVMVAPVVDEMLQPQGIIHGGMSAYLAETVASAAAGFALDDDRCHVVGLDLTSTHLLPVAAGDTVRSVATPVRRGGRIQVWKVEQFRESDGEMFNVSQLTTYTKRPR</sequence>
<accession>A0A3N0AHB6</accession>
<reference evidence="5" key="1">
    <citation type="submission" date="2018-05" db="EMBL/GenBank/DDBJ databases">
        <title>Genome Sequencing of selected type strains of the family Eggerthellaceae.</title>
        <authorList>
            <person name="Danylec N."/>
            <person name="Stoll D.A."/>
            <person name="Doetsch A."/>
            <person name="Huch M."/>
        </authorList>
    </citation>
    <scope>NUCLEOTIDE SEQUENCE [LARGE SCALE GENOMIC DNA]</scope>
    <source>
        <strain evidence="5">DSM 17537</strain>
    </source>
</reference>
<dbReference type="PANTHER" id="PTHR43240">
    <property type="entry name" value="1,4-DIHYDROXY-2-NAPHTHOYL-COA THIOESTERASE 1"/>
    <property type="match status" value="1"/>
</dbReference>
<dbReference type="Gene3D" id="3.10.129.10">
    <property type="entry name" value="Hotdog Thioesterase"/>
    <property type="match status" value="1"/>
</dbReference>
<dbReference type="Proteomes" id="UP000267368">
    <property type="component" value="Unassembled WGS sequence"/>
</dbReference>
<evidence type="ECO:0000256" key="2">
    <source>
        <dbReference type="ARBA" id="ARBA00022801"/>
    </source>
</evidence>
<evidence type="ECO:0000256" key="1">
    <source>
        <dbReference type="ARBA" id="ARBA00008324"/>
    </source>
</evidence>
<evidence type="ECO:0000259" key="3">
    <source>
        <dbReference type="Pfam" id="PF03061"/>
    </source>
</evidence>
<dbReference type="RefSeq" id="WP_123197294.1">
    <property type="nucleotide sequence ID" value="NZ_QICB01000001.1"/>
</dbReference>
<dbReference type="InterPro" id="IPR003736">
    <property type="entry name" value="PAAI_dom"/>
</dbReference>
<dbReference type="AlphaFoldDB" id="A0A3N0AHB6"/>
<dbReference type="SUPFAM" id="SSF54637">
    <property type="entry name" value="Thioesterase/thiol ester dehydrase-isomerase"/>
    <property type="match status" value="1"/>
</dbReference>
<feature type="domain" description="Thioesterase" evidence="3">
    <location>
        <begin position="33"/>
        <end position="110"/>
    </location>
</feature>
<dbReference type="EMBL" id="QICB01000001">
    <property type="protein sequence ID" value="RNL21452.1"/>
    <property type="molecule type" value="Genomic_DNA"/>
</dbReference>
<dbReference type="InterPro" id="IPR006683">
    <property type="entry name" value="Thioestr_dom"/>
</dbReference>
<dbReference type="InterPro" id="IPR029069">
    <property type="entry name" value="HotDog_dom_sf"/>
</dbReference>
<dbReference type="CDD" id="cd03443">
    <property type="entry name" value="PaaI_thioesterase"/>
    <property type="match status" value="1"/>
</dbReference>
<name>A0A3N0AHB6_9ACTN</name>
<dbReference type="GO" id="GO:0005829">
    <property type="term" value="C:cytosol"/>
    <property type="evidence" value="ECO:0007669"/>
    <property type="project" value="TreeGrafter"/>
</dbReference>
<dbReference type="OrthoDB" id="9798208at2"/>
<protein>
    <submittedName>
        <fullName evidence="4">Esterase</fullName>
    </submittedName>
</protein>
<dbReference type="PANTHER" id="PTHR43240:SF5">
    <property type="entry name" value="1,4-DIHYDROXY-2-NAPHTHOYL-COA THIOESTERASE 1"/>
    <property type="match status" value="1"/>
</dbReference>